<dbReference type="PROSITE" id="PS51819">
    <property type="entry name" value="VOC"/>
    <property type="match status" value="1"/>
</dbReference>
<dbReference type="InterPro" id="IPR051785">
    <property type="entry name" value="MMCE/EMCE_epimerase"/>
</dbReference>
<dbReference type="PANTHER" id="PTHR43048">
    <property type="entry name" value="METHYLMALONYL-COA EPIMERASE"/>
    <property type="match status" value="1"/>
</dbReference>
<evidence type="ECO:0000313" key="4">
    <source>
        <dbReference type="Proteomes" id="UP001595868"/>
    </source>
</evidence>
<evidence type="ECO:0000256" key="1">
    <source>
        <dbReference type="ARBA" id="ARBA00022723"/>
    </source>
</evidence>
<sequence>MGITLLVTNLDTSIAFYRDMLGFRELDAGEGNAVLASGATRLVLRAVPEVAPINRRLVHLNLEVADVQAAHAELRDKGVRFTYAPRVVNRGERLELWAAAFRDPDGHGIALTQWRERTTT</sequence>
<dbReference type="InterPro" id="IPR037523">
    <property type="entry name" value="VOC_core"/>
</dbReference>
<proteinExistence type="predicted"/>
<keyword evidence="4" id="KW-1185">Reference proteome</keyword>
<dbReference type="Proteomes" id="UP001595868">
    <property type="component" value="Unassembled WGS sequence"/>
</dbReference>
<evidence type="ECO:0000313" key="3">
    <source>
        <dbReference type="EMBL" id="MFC4109992.1"/>
    </source>
</evidence>
<dbReference type="SUPFAM" id="SSF54593">
    <property type="entry name" value="Glyoxalase/Bleomycin resistance protein/Dihydroxybiphenyl dioxygenase"/>
    <property type="match status" value="1"/>
</dbReference>
<keyword evidence="1" id="KW-0479">Metal-binding</keyword>
<gene>
    <name evidence="3" type="ORF">ACFOX0_29215</name>
</gene>
<accession>A0ABV8KV76</accession>
<name>A0ABV8KV76_9ACTN</name>
<evidence type="ECO:0000259" key="2">
    <source>
        <dbReference type="PROSITE" id="PS51819"/>
    </source>
</evidence>
<comment type="caution">
    <text evidence="3">The sequence shown here is derived from an EMBL/GenBank/DDBJ whole genome shotgun (WGS) entry which is preliminary data.</text>
</comment>
<dbReference type="InterPro" id="IPR004360">
    <property type="entry name" value="Glyas_Fos-R_dOase_dom"/>
</dbReference>
<dbReference type="InterPro" id="IPR029068">
    <property type="entry name" value="Glyas_Bleomycin-R_OHBP_Dase"/>
</dbReference>
<dbReference type="Pfam" id="PF00903">
    <property type="entry name" value="Glyoxalase"/>
    <property type="match status" value="1"/>
</dbReference>
<dbReference type="PANTHER" id="PTHR43048:SF3">
    <property type="entry name" value="METHYLMALONYL-COA EPIMERASE, MITOCHONDRIAL"/>
    <property type="match status" value="1"/>
</dbReference>
<dbReference type="EMBL" id="JBHSBN010000031">
    <property type="protein sequence ID" value="MFC4109992.1"/>
    <property type="molecule type" value="Genomic_DNA"/>
</dbReference>
<dbReference type="RefSeq" id="WP_377552098.1">
    <property type="nucleotide sequence ID" value="NZ_JBHSBN010000031.1"/>
</dbReference>
<reference evidence="4" key="1">
    <citation type="journal article" date="2019" name="Int. J. Syst. Evol. Microbiol.">
        <title>The Global Catalogue of Microorganisms (GCM) 10K type strain sequencing project: providing services to taxonomists for standard genome sequencing and annotation.</title>
        <authorList>
            <consortium name="The Broad Institute Genomics Platform"/>
            <consortium name="The Broad Institute Genome Sequencing Center for Infectious Disease"/>
            <person name="Wu L."/>
            <person name="Ma J."/>
        </authorList>
    </citation>
    <scope>NUCLEOTIDE SEQUENCE [LARGE SCALE GENOMIC DNA]</scope>
    <source>
        <strain evidence="4">2902at01</strain>
    </source>
</reference>
<organism evidence="3 4">
    <name type="scientific">Micromonospora zhanjiangensis</name>
    <dbReference type="NCBI Taxonomy" id="1522057"/>
    <lineage>
        <taxon>Bacteria</taxon>
        <taxon>Bacillati</taxon>
        <taxon>Actinomycetota</taxon>
        <taxon>Actinomycetes</taxon>
        <taxon>Micromonosporales</taxon>
        <taxon>Micromonosporaceae</taxon>
        <taxon>Micromonospora</taxon>
    </lineage>
</organism>
<dbReference type="Gene3D" id="3.10.180.10">
    <property type="entry name" value="2,3-Dihydroxybiphenyl 1,2-Dioxygenase, domain 1"/>
    <property type="match status" value="1"/>
</dbReference>
<feature type="domain" description="VOC" evidence="2">
    <location>
        <begin position="1"/>
        <end position="114"/>
    </location>
</feature>
<protein>
    <submittedName>
        <fullName evidence="3">VOC family protein</fullName>
    </submittedName>
</protein>